<feature type="transmembrane region" description="Helical" evidence="2">
    <location>
        <begin position="375"/>
        <end position="393"/>
    </location>
</feature>
<gene>
    <name evidence="4" type="ORF">GCM10023333_27330</name>
</gene>
<reference evidence="5" key="1">
    <citation type="journal article" date="2019" name="Int. J. Syst. Evol. Microbiol.">
        <title>The Global Catalogue of Microorganisms (GCM) 10K type strain sequencing project: providing services to taxonomists for standard genome sequencing and annotation.</title>
        <authorList>
            <consortium name="The Broad Institute Genomics Platform"/>
            <consortium name="The Broad Institute Genome Sequencing Center for Infectious Disease"/>
            <person name="Wu L."/>
            <person name="Ma J."/>
        </authorList>
    </citation>
    <scope>NUCLEOTIDE SEQUENCE [LARGE SCALE GENOMIC DNA]</scope>
    <source>
        <strain evidence="5">JCM 18401</strain>
    </source>
</reference>
<feature type="compositionally biased region" description="Gly residues" evidence="1">
    <location>
        <begin position="237"/>
        <end position="285"/>
    </location>
</feature>
<comment type="caution">
    <text evidence="4">The sequence shown here is derived from an EMBL/GenBank/DDBJ whole genome shotgun (WGS) entry which is preliminary data.</text>
</comment>
<name>A0ABP9F252_9GAMM</name>
<feature type="chain" id="PRO_5047202477" evidence="3">
    <location>
        <begin position="21"/>
        <end position="396"/>
    </location>
</feature>
<protein>
    <submittedName>
        <fullName evidence="4">Uncharacterized protein</fullName>
    </submittedName>
</protein>
<sequence length="396" mass="42228">MKYKCLFILLLLSFDTLATAYHKLNFGSGDYTFRSTSNFRVPSEIVDRDEICNYVVSNSNLKNRNNGREVQDLKFDAAYYVETTNKCRFTFYDPTYSRDLYSTANIYRDNGACSSGLVINPHTGLCSEVCPAGDYISGLKLNNPLGHQCVAMGYSHCQAICGSVCSSVDNGLTWGPLSYSGSFCYDSNGDDYDPVDPDNPTDEQCSNSPDIPACNPTDPVDPTEPPICDPETEDCGGDGGTDGGDGGTDGGGGGTDGGGGGTDGGDGGTDGGDGGTDGGDGGSDGGDGDTDYGLFDAPQSRWSYEDLFGENADEKLEAQIEGARIKLDEAIEEVRSIFYGSDLDLRAGSAVDDSFTVRGIRVNGGLSNFLSISNLMYSVFIFMATMLALYIIFRRD</sequence>
<accession>A0ABP9F252</accession>
<evidence type="ECO:0000313" key="4">
    <source>
        <dbReference type="EMBL" id="GAA4892611.1"/>
    </source>
</evidence>
<feature type="signal peptide" evidence="3">
    <location>
        <begin position="1"/>
        <end position="20"/>
    </location>
</feature>
<keyword evidence="2" id="KW-0812">Transmembrane</keyword>
<feature type="compositionally biased region" description="Acidic residues" evidence="1">
    <location>
        <begin position="190"/>
        <end position="201"/>
    </location>
</feature>
<feature type="region of interest" description="Disordered" evidence="1">
    <location>
        <begin position="190"/>
        <end position="296"/>
    </location>
</feature>
<proteinExistence type="predicted"/>
<evidence type="ECO:0000256" key="1">
    <source>
        <dbReference type="SAM" id="MobiDB-lite"/>
    </source>
</evidence>
<keyword evidence="3" id="KW-0732">Signal</keyword>
<evidence type="ECO:0000256" key="3">
    <source>
        <dbReference type="SAM" id="SignalP"/>
    </source>
</evidence>
<keyword evidence="2" id="KW-0472">Membrane</keyword>
<organism evidence="4 5">
    <name type="scientific">Ferrimonas pelagia</name>
    <dbReference type="NCBI Taxonomy" id="1177826"/>
    <lineage>
        <taxon>Bacteria</taxon>
        <taxon>Pseudomonadati</taxon>
        <taxon>Pseudomonadota</taxon>
        <taxon>Gammaproteobacteria</taxon>
        <taxon>Alteromonadales</taxon>
        <taxon>Ferrimonadaceae</taxon>
        <taxon>Ferrimonas</taxon>
    </lineage>
</organism>
<evidence type="ECO:0000313" key="5">
    <source>
        <dbReference type="Proteomes" id="UP001499988"/>
    </source>
</evidence>
<dbReference type="Proteomes" id="UP001499988">
    <property type="component" value="Unassembled WGS sequence"/>
</dbReference>
<dbReference type="RefSeq" id="WP_345335976.1">
    <property type="nucleotide sequence ID" value="NZ_BAABJZ010000089.1"/>
</dbReference>
<keyword evidence="2" id="KW-1133">Transmembrane helix</keyword>
<dbReference type="EMBL" id="BAABJZ010000089">
    <property type="protein sequence ID" value="GAA4892611.1"/>
    <property type="molecule type" value="Genomic_DNA"/>
</dbReference>
<keyword evidence="5" id="KW-1185">Reference proteome</keyword>
<evidence type="ECO:0000256" key="2">
    <source>
        <dbReference type="SAM" id="Phobius"/>
    </source>
</evidence>